<dbReference type="GO" id="GO:0032259">
    <property type="term" value="P:methylation"/>
    <property type="evidence" value="ECO:0007669"/>
    <property type="project" value="UniProtKB-KW"/>
</dbReference>
<evidence type="ECO:0000256" key="4">
    <source>
        <dbReference type="SAM" id="MobiDB-lite"/>
    </source>
</evidence>
<evidence type="ECO:0000256" key="1">
    <source>
        <dbReference type="ARBA" id="ARBA00008361"/>
    </source>
</evidence>
<evidence type="ECO:0000256" key="2">
    <source>
        <dbReference type="ARBA" id="ARBA00022603"/>
    </source>
</evidence>
<dbReference type="AlphaFoldDB" id="A0AB33KGK6"/>
<dbReference type="GO" id="GO:0008757">
    <property type="term" value="F:S-adenosylmethionine-dependent methyltransferase activity"/>
    <property type="evidence" value="ECO:0007669"/>
    <property type="project" value="InterPro"/>
</dbReference>
<keyword evidence="3" id="KW-0808">Transferase</keyword>
<dbReference type="InterPro" id="IPR029063">
    <property type="entry name" value="SAM-dependent_MTases_sf"/>
</dbReference>
<dbReference type="InterPro" id="IPR051052">
    <property type="entry name" value="Diverse_substrate_MTase"/>
</dbReference>
<dbReference type="PANTHER" id="PTHR44942">
    <property type="entry name" value="METHYLTRANSF_11 DOMAIN-CONTAINING PROTEIN"/>
    <property type="match status" value="1"/>
</dbReference>
<sequence length="308" mass="33453">MPPDTDAHAQAQAQAHTYAHARRDDQPEESRRVLLSRTFDEDAELYDRARPGYPPELYDDLVDLAGARPGRRVLEIGCGTGQATVPLAALGCRITAVEAGPRMAAVARRNLAEAEVGAEDGAGAGAGARVASAEVVTAEFENWPLPAEPFDVVLAATAFHWIDPAVRVSRAADALRPGGALAVVRGQHVRGGTEEFFVEVQRCYERFDPATQPGTRPPEADDVDNSDHAEEVARSGRFGETVFRRCTWDLTYTTAEYLDVLRTYSGHRALPEAARNGLLACVAGLIDGRYDGRVTKRYLIELAVSQRN</sequence>
<keyword evidence="2 6" id="KW-0489">Methyltransferase</keyword>
<dbReference type="Pfam" id="PF08241">
    <property type="entry name" value="Methyltransf_11"/>
    <property type="match status" value="1"/>
</dbReference>
<proteinExistence type="inferred from homology"/>
<dbReference type="EMBL" id="AP035884">
    <property type="protein sequence ID" value="BFP53156.1"/>
    <property type="molecule type" value="Genomic_DNA"/>
</dbReference>
<evidence type="ECO:0000256" key="3">
    <source>
        <dbReference type="ARBA" id="ARBA00022679"/>
    </source>
</evidence>
<dbReference type="PANTHER" id="PTHR44942:SF4">
    <property type="entry name" value="METHYLTRANSFERASE TYPE 11 DOMAIN-CONTAINING PROTEIN"/>
    <property type="match status" value="1"/>
</dbReference>
<dbReference type="Gene3D" id="3.40.50.150">
    <property type="entry name" value="Vaccinia Virus protein VP39"/>
    <property type="match status" value="1"/>
</dbReference>
<feature type="compositionally biased region" description="Low complexity" evidence="4">
    <location>
        <begin position="8"/>
        <end position="18"/>
    </location>
</feature>
<dbReference type="RefSeq" id="WP_408053802.1">
    <property type="nucleotide sequence ID" value="NZ_AP035884.1"/>
</dbReference>
<organism evidence="6">
    <name type="scientific">Streptomyces sp. CMC78</name>
    <dbReference type="NCBI Taxonomy" id="3231512"/>
    <lineage>
        <taxon>Bacteria</taxon>
        <taxon>Bacillati</taxon>
        <taxon>Actinomycetota</taxon>
        <taxon>Actinomycetes</taxon>
        <taxon>Kitasatosporales</taxon>
        <taxon>Streptomycetaceae</taxon>
        <taxon>Streptomyces</taxon>
    </lineage>
</organism>
<dbReference type="KEGG" id="stcm:SCMC78_29630"/>
<gene>
    <name evidence="6" type="ORF">SCMC78_29630</name>
</gene>
<evidence type="ECO:0000259" key="5">
    <source>
        <dbReference type="Pfam" id="PF08241"/>
    </source>
</evidence>
<feature type="compositionally biased region" description="Basic and acidic residues" evidence="4">
    <location>
        <begin position="21"/>
        <end position="31"/>
    </location>
</feature>
<comment type="similarity">
    <text evidence="1">Belongs to the methyltransferase superfamily.</text>
</comment>
<evidence type="ECO:0000313" key="6">
    <source>
        <dbReference type="EMBL" id="BFP53156.1"/>
    </source>
</evidence>
<feature type="region of interest" description="Disordered" evidence="4">
    <location>
        <begin position="1"/>
        <end position="31"/>
    </location>
</feature>
<dbReference type="InterPro" id="IPR013216">
    <property type="entry name" value="Methyltransf_11"/>
</dbReference>
<reference evidence="6" key="1">
    <citation type="submission" date="2024-07" db="EMBL/GenBank/DDBJ databases">
        <title>Complete genome sequences of cellulolytic bacteria, Kitasatospora sp. CMC57 and Streptomyces sp. CMC78, isolated from Japanese agricultural soil.</title>
        <authorList>
            <person name="Hashimoto T."/>
            <person name="Ito M."/>
            <person name="Iwamoto M."/>
            <person name="Fukahori D."/>
            <person name="Shoda T."/>
            <person name="Sakoda M."/>
            <person name="Morohoshi T."/>
            <person name="Mitsuboshi M."/>
            <person name="Nishizawa T."/>
        </authorList>
    </citation>
    <scope>NUCLEOTIDE SEQUENCE</scope>
    <source>
        <strain evidence="6">CMC78</strain>
    </source>
</reference>
<dbReference type="SUPFAM" id="SSF53335">
    <property type="entry name" value="S-adenosyl-L-methionine-dependent methyltransferases"/>
    <property type="match status" value="1"/>
</dbReference>
<protein>
    <submittedName>
        <fullName evidence="6">Class I SAM-dependent methyltransferase</fullName>
    </submittedName>
</protein>
<name>A0AB33KGK6_9ACTN</name>
<feature type="domain" description="Methyltransferase type 11" evidence="5">
    <location>
        <begin position="74"/>
        <end position="182"/>
    </location>
</feature>
<accession>A0AB33KGK6</accession>
<feature type="region of interest" description="Disordered" evidence="4">
    <location>
        <begin position="208"/>
        <end position="228"/>
    </location>
</feature>
<dbReference type="CDD" id="cd02440">
    <property type="entry name" value="AdoMet_MTases"/>
    <property type="match status" value="1"/>
</dbReference>